<accession>A0A2P5YVU2</accession>
<dbReference type="Proteomes" id="UP000239757">
    <property type="component" value="Unassembled WGS sequence"/>
</dbReference>
<evidence type="ECO:0000313" key="2">
    <source>
        <dbReference type="EMBL" id="PPS19728.1"/>
    </source>
</evidence>
<dbReference type="EMBL" id="KZ662741">
    <property type="protein sequence ID" value="PPS19728.1"/>
    <property type="molecule type" value="Genomic_DNA"/>
</dbReference>
<evidence type="ECO:0000313" key="3">
    <source>
        <dbReference type="Proteomes" id="UP000239757"/>
    </source>
</evidence>
<feature type="region of interest" description="Disordered" evidence="1">
    <location>
        <begin position="58"/>
        <end position="88"/>
    </location>
</feature>
<protein>
    <submittedName>
        <fullName evidence="2">Uncharacterized protein</fullName>
    </submittedName>
</protein>
<name>A0A2P5YVU2_GOSBA</name>
<proteinExistence type="predicted"/>
<organism evidence="2 3">
    <name type="scientific">Gossypium barbadense</name>
    <name type="common">Sea Island cotton</name>
    <name type="synonym">Hibiscus barbadensis</name>
    <dbReference type="NCBI Taxonomy" id="3634"/>
    <lineage>
        <taxon>Eukaryota</taxon>
        <taxon>Viridiplantae</taxon>
        <taxon>Streptophyta</taxon>
        <taxon>Embryophyta</taxon>
        <taxon>Tracheophyta</taxon>
        <taxon>Spermatophyta</taxon>
        <taxon>Magnoliopsida</taxon>
        <taxon>eudicotyledons</taxon>
        <taxon>Gunneridae</taxon>
        <taxon>Pentapetalae</taxon>
        <taxon>rosids</taxon>
        <taxon>malvids</taxon>
        <taxon>Malvales</taxon>
        <taxon>Malvaceae</taxon>
        <taxon>Malvoideae</taxon>
        <taxon>Gossypium</taxon>
    </lineage>
</organism>
<reference evidence="2 3" key="1">
    <citation type="submission" date="2015-01" db="EMBL/GenBank/DDBJ databases">
        <title>Genome of allotetraploid Gossypium barbadense reveals genomic plasticity and fiber elongation in cotton evolution.</title>
        <authorList>
            <person name="Chen X."/>
            <person name="Liu X."/>
            <person name="Zhao B."/>
            <person name="Zheng H."/>
            <person name="Hu Y."/>
            <person name="Lu G."/>
            <person name="Yang C."/>
            <person name="Chen J."/>
            <person name="Shan C."/>
            <person name="Zhang L."/>
            <person name="Zhou Y."/>
            <person name="Wang L."/>
            <person name="Guo W."/>
            <person name="Bai Y."/>
            <person name="Ruan J."/>
            <person name="Shangguan X."/>
            <person name="Mao Y."/>
            <person name="Jiang J."/>
            <person name="Zhu Y."/>
            <person name="Lei J."/>
            <person name="Kang H."/>
            <person name="Chen S."/>
            <person name="He X."/>
            <person name="Wang R."/>
            <person name="Wang Y."/>
            <person name="Chen J."/>
            <person name="Wang L."/>
            <person name="Yu S."/>
            <person name="Wang B."/>
            <person name="Wei J."/>
            <person name="Song S."/>
            <person name="Lu X."/>
            <person name="Gao Z."/>
            <person name="Gu W."/>
            <person name="Deng X."/>
            <person name="Ma D."/>
            <person name="Wang S."/>
            <person name="Liang W."/>
            <person name="Fang L."/>
            <person name="Cai C."/>
            <person name="Zhu X."/>
            <person name="Zhou B."/>
            <person name="Zhang Y."/>
            <person name="Chen Z."/>
            <person name="Xu S."/>
            <person name="Zhu R."/>
            <person name="Wang S."/>
            <person name="Zhang T."/>
            <person name="Zhao G."/>
        </authorList>
    </citation>
    <scope>NUCLEOTIDE SEQUENCE [LARGE SCALE GENOMIC DNA]</scope>
    <source>
        <strain evidence="3">cv. Xinhai21</strain>
        <tissue evidence="2">Leaf</tissue>
    </source>
</reference>
<sequence>MAAQLPPGGAHACFFTVPYTVRSITIKFEMVPAPPAAPPQPAPAAAPARFRVNLQDLANNPAADPGIEAENVQNPTFGGKQGEPRSKL</sequence>
<gene>
    <name evidence="2" type="ORF">GOBAR_AA00855</name>
</gene>
<evidence type="ECO:0000256" key="1">
    <source>
        <dbReference type="SAM" id="MobiDB-lite"/>
    </source>
</evidence>
<dbReference type="AlphaFoldDB" id="A0A2P5YVU2"/>